<comment type="caution">
    <text evidence="7">The sequence shown here is derived from an EMBL/GenBank/DDBJ whole genome shotgun (WGS) entry which is preliminary data.</text>
</comment>
<dbReference type="InterPro" id="IPR019756">
    <property type="entry name" value="Pept_S26A_signal_pept_1_Ser-AS"/>
</dbReference>
<gene>
    <name evidence="7" type="ORF">NYR02_00770</name>
</gene>
<evidence type="ECO:0000256" key="5">
    <source>
        <dbReference type="ARBA" id="ARBA00023163"/>
    </source>
</evidence>
<sequence length="176" mass="19139">MTGQGLMYADGTAEPAIKAPAKATTKTASADSLSDRYALIPLYNVSAAAGHGAVVEHEEVVDSLAFKREWISQTLDATPADLYLINVQGESMTPTLHPGDVILVDRRNGENITTDGIYVIRMGDSLLVKRIQRLPGQKLRISSDNPAYQPFELKIDEAASDELAIIGRVVWSGRRM</sequence>
<dbReference type="GO" id="GO:0003677">
    <property type="term" value="F:DNA binding"/>
    <property type="evidence" value="ECO:0007669"/>
    <property type="project" value="UniProtKB-KW"/>
</dbReference>
<organism evidence="7 8">
    <name type="scientific">Thalassolituus pacificus</name>
    <dbReference type="NCBI Taxonomy" id="2975440"/>
    <lineage>
        <taxon>Bacteria</taxon>
        <taxon>Pseudomonadati</taxon>
        <taxon>Pseudomonadota</taxon>
        <taxon>Gammaproteobacteria</taxon>
        <taxon>Oceanospirillales</taxon>
        <taxon>Oceanospirillaceae</taxon>
        <taxon>Thalassolituus</taxon>
    </lineage>
</organism>
<dbReference type="InterPro" id="IPR015927">
    <property type="entry name" value="Peptidase_S24_S26A/B/C"/>
</dbReference>
<evidence type="ECO:0000256" key="1">
    <source>
        <dbReference type="ARBA" id="ARBA00022670"/>
    </source>
</evidence>
<keyword evidence="8" id="KW-1185">Reference proteome</keyword>
<dbReference type="RefSeq" id="WP_260974487.1">
    <property type="nucleotide sequence ID" value="NZ_JAOANI010000002.1"/>
</dbReference>
<dbReference type="Proteomes" id="UP001147830">
    <property type="component" value="Unassembled WGS sequence"/>
</dbReference>
<dbReference type="GO" id="GO:0004252">
    <property type="term" value="F:serine-type endopeptidase activity"/>
    <property type="evidence" value="ECO:0007669"/>
    <property type="project" value="InterPro"/>
</dbReference>
<evidence type="ECO:0000256" key="4">
    <source>
        <dbReference type="ARBA" id="ARBA00023125"/>
    </source>
</evidence>
<dbReference type="PANTHER" id="PTHR40661">
    <property type="match status" value="1"/>
</dbReference>
<keyword evidence="4" id="KW-0238">DNA-binding</keyword>
<dbReference type="PROSITE" id="PS00501">
    <property type="entry name" value="SPASE_I_1"/>
    <property type="match status" value="1"/>
</dbReference>
<evidence type="ECO:0000313" key="8">
    <source>
        <dbReference type="Proteomes" id="UP001147830"/>
    </source>
</evidence>
<protein>
    <submittedName>
        <fullName evidence="7">Helix-turn-helix transcriptional regulator</fullName>
    </submittedName>
</protein>
<reference evidence="7" key="1">
    <citation type="journal article" date="2022" name="Front. Microbiol.">
        <title>Genome-based taxonomic rearrangement of Oceanobacter-related bacteria including the description of Thalassolituus hydrocarbonoclasticus sp. nov. and Thalassolituus pacificus sp. nov. and emended description of the genus Thalassolituus.</title>
        <authorList>
            <person name="Dong C."/>
            <person name="Wei L."/>
            <person name="Wang J."/>
            <person name="Lai Q."/>
            <person name="Huang Z."/>
            <person name="Shao Z."/>
        </authorList>
    </citation>
    <scope>NUCLEOTIDE SEQUENCE</scope>
    <source>
        <strain evidence="7">59MF3M-4</strain>
    </source>
</reference>
<dbReference type="CDD" id="cd06529">
    <property type="entry name" value="S24_LexA-like"/>
    <property type="match status" value="1"/>
</dbReference>
<accession>A0A9X2WC15</accession>
<dbReference type="Pfam" id="PF00717">
    <property type="entry name" value="Peptidase_S24"/>
    <property type="match status" value="1"/>
</dbReference>
<evidence type="ECO:0000256" key="2">
    <source>
        <dbReference type="ARBA" id="ARBA00022801"/>
    </source>
</evidence>
<dbReference type="GO" id="GO:0016020">
    <property type="term" value="C:membrane"/>
    <property type="evidence" value="ECO:0007669"/>
    <property type="project" value="InterPro"/>
</dbReference>
<keyword evidence="5" id="KW-0804">Transcription</keyword>
<dbReference type="InterPro" id="IPR036286">
    <property type="entry name" value="LexA/Signal_pep-like_sf"/>
</dbReference>
<keyword evidence="3" id="KW-0805">Transcription regulation</keyword>
<evidence type="ECO:0000256" key="3">
    <source>
        <dbReference type="ARBA" id="ARBA00023015"/>
    </source>
</evidence>
<dbReference type="AlphaFoldDB" id="A0A9X2WC15"/>
<dbReference type="Gene3D" id="2.10.109.10">
    <property type="entry name" value="Umud Fragment, subunit A"/>
    <property type="match status" value="1"/>
</dbReference>
<evidence type="ECO:0000313" key="7">
    <source>
        <dbReference type="EMBL" id="MCT7357554.1"/>
    </source>
</evidence>
<feature type="domain" description="Peptidase S24/S26A/S26B/S26C" evidence="6">
    <location>
        <begin position="41"/>
        <end position="170"/>
    </location>
</feature>
<proteinExistence type="predicted"/>
<dbReference type="GO" id="GO:0006508">
    <property type="term" value="P:proteolysis"/>
    <property type="evidence" value="ECO:0007669"/>
    <property type="project" value="UniProtKB-KW"/>
</dbReference>
<dbReference type="EMBL" id="JAOANI010000002">
    <property type="protein sequence ID" value="MCT7357554.1"/>
    <property type="molecule type" value="Genomic_DNA"/>
</dbReference>
<keyword evidence="1" id="KW-0645">Protease</keyword>
<dbReference type="InterPro" id="IPR039418">
    <property type="entry name" value="LexA-like"/>
</dbReference>
<keyword evidence="2" id="KW-0378">Hydrolase</keyword>
<dbReference type="SUPFAM" id="SSF51306">
    <property type="entry name" value="LexA/Signal peptidase"/>
    <property type="match status" value="1"/>
</dbReference>
<dbReference type="PANTHER" id="PTHR40661:SF3">
    <property type="entry name" value="FELS-1 PROPHAGE TRANSCRIPTIONAL REGULATOR"/>
    <property type="match status" value="1"/>
</dbReference>
<name>A0A9X2WC15_9GAMM</name>
<evidence type="ECO:0000259" key="6">
    <source>
        <dbReference type="Pfam" id="PF00717"/>
    </source>
</evidence>
<reference evidence="7" key="2">
    <citation type="submission" date="2022-08" db="EMBL/GenBank/DDBJ databases">
        <authorList>
            <person name="Dong C."/>
        </authorList>
    </citation>
    <scope>NUCLEOTIDE SEQUENCE</scope>
    <source>
        <strain evidence="7">59MF3M-4</strain>
    </source>
</reference>